<evidence type="ECO:0000259" key="5">
    <source>
        <dbReference type="PROSITE" id="PS51462"/>
    </source>
</evidence>
<organism evidence="6 7">
    <name type="scientific">Albimonas pacifica</name>
    <dbReference type="NCBI Taxonomy" id="1114924"/>
    <lineage>
        <taxon>Bacteria</taxon>
        <taxon>Pseudomonadati</taxon>
        <taxon>Pseudomonadota</taxon>
        <taxon>Alphaproteobacteria</taxon>
        <taxon>Rhodobacterales</taxon>
        <taxon>Paracoccaceae</taxon>
        <taxon>Albimonas</taxon>
    </lineage>
</organism>
<name>A0A1I3NTK3_9RHOB</name>
<proteinExistence type="inferred from homology"/>
<evidence type="ECO:0000313" key="7">
    <source>
        <dbReference type="Proteomes" id="UP000199377"/>
    </source>
</evidence>
<dbReference type="AlphaFoldDB" id="A0A1I3NTK3"/>
<gene>
    <name evidence="6" type="ORF">SAMN05216258_11462</name>
</gene>
<dbReference type="PROSITE" id="PS00893">
    <property type="entry name" value="NUDIX_BOX"/>
    <property type="match status" value="1"/>
</dbReference>
<dbReference type="PANTHER" id="PTHR43046:SF12">
    <property type="entry name" value="GDP-MANNOSE MANNOSYL HYDROLASE"/>
    <property type="match status" value="1"/>
</dbReference>
<keyword evidence="2 4" id="KW-0378">Hydrolase</keyword>
<protein>
    <submittedName>
        <fullName evidence="6">8-oxo-dGTP diphosphatase</fullName>
    </submittedName>
</protein>
<accession>A0A1I3NTK3</accession>
<comment type="cofactor">
    <cofactor evidence="1">
        <name>Mg(2+)</name>
        <dbReference type="ChEBI" id="CHEBI:18420"/>
    </cofactor>
</comment>
<dbReference type="Proteomes" id="UP000199377">
    <property type="component" value="Unassembled WGS sequence"/>
</dbReference>
<evidence type="ECO:0000256" key="1">
    <source>
        <dbReference type="ARBA" id="ARBA00001946"/>
    </source>
</evidence>
<dbReference type="PANTHER" id="PTHR43046">
    <property type="entry name" value="GDP-MANNOSE MANNOSYL HYDROLASE"/>
    <property type="match status" value="1"/>
</dbReference>
<evidence type="ECO:0000256" key="4">
    <source>
        <dbReference type="RuleBase" id="RU003476"/>
    </source>
</evidence>
<dbReference type="PROSITE" id="PS51462">
    <property type="entry name" value="NUDIX"/>
    <property type="match status" value="1"/>
</dbReference>
<dbReference type="RefSeq" id="WP_245779274.1">
    <property type="nucleotide sequence ID" value="NZ_FOQH01000014.1"/>
</dbReference>
<comment type="similarity">
    <text evidence="4">Belongs to the Nudix hydrolase family.</text>
</comment>
<dbReference type="SUPFAM" id="SSF55811">
    <property type="entry name" value="Nudix"/>
    <property type="match status" value="1"/>
</dbReference>
<keyword evidence="7" id="KW-1185">Reference proteome</keyword>
<dbReference type="EMBL" id="FOQH01000014">
    <property type="protein sequence ID" value="SFJ12330.1"/>
    <property type="molecule type" value="Genomic_DNA"/>
</dbReference>
<evidence type="ECO:0000313" key="6">
    <source>
        <dbReference type="EMBL" id="SFJ12330.1"/>
    </source>
</evidence>
<sequence length="171" mass="18109">MTRHPGPLGPAQGDPDEAFALAAPWERPGEEAAAAVYAVDEAGRILMQLRDDLPGLAGAGRWSPFGGGVEPGETLREAAVREFLEETGLHLAPRGLVPWARAISGRASRMRLYTYLARLPAPAEAIRLGEGAGFALWTPRQMRAIPLTQALAEASLALAGRIEAGTLPPLD</sequence>
<reference evidence="6 7" key="1">
    <citation type="submission" date="2016-10" db="EMBL/GenBank/DDBJ databases">
        <authorList>
            <person name="de Groot N.N."/>
        </authorList>
    </citation>
    <scope>NUCLEOTIDE SEQUENCE [LARGE SCALE GENOMIC DNA]</scope>
    <source>
        <strain evidence="6 7">CGMCC 1.11030</strain>
    </source>
</reference>
<dbReference type="Pfam" id="PF00293">
    <property type="entry name" value="NUDIX"/>
    <property type="match status" value="1"/>
</dbReference>
<evidence type="ECO:0000256" key="3">
    <source>
        <dbReference type="ARBA" id="ARBA00022842"/>
    </source>
</evidence>
<dbReference type="PRINTS" id="PR00502">
    <property type="entry name" value="NUDIXFAMILY"/>
</dbReference>
<dbReference type="STRING" id="1114924.SAMN05216258_11462"/>
<dbReference type="InterPro" id="IPR015797">
    <property type="entry name" value="NUDIX_hydrolase-like_dom_sf"/>
</dbReference>
<keyword evidence="3" id="KW-0460">Magnesium</keyword>
<feature type="domain" description="Nudix hydrolase" evidence="5">
    <location>
        <begin position="29"/>
        <end position="159"/>
    </location>
</feature>
<dbReference type="InterPro" id="IPR020084">
    <property type="entry name" value="NUDIX_hydrolase_CS"/>
</dbReference>
<evidence type="ECO:0000256" key="2">
    <source>
        <dbReference type="ARBA" id="ARBA00022801"/>
    </source>
</evidence>
<dbReference type="Gene3D" id="3.90.79.10">
    <property type="entry name" value="Nucleoside Triphosphate Pyrophosphohydrolase"/>
    <property type="match status" value="1"/>
</dbReference>
<dbReference type="GO" id="GO:0016787">
    <property type="term" value="F:hydrolase activity"/>
    <property type="evidence" value="ECO:0007669"/>
    <property type="project" value="UniProtKB-KW"/>
</dbReference>
<dbReference type="InterPro" id="IPR000086">
    <property type="entry name" value="NUDIX_hydrolase_dom"/>
</dbReference>
<dbReference type="InterPro" id="IPR020476">
    <property type="entry name" value="Nudix_hydrolase"/>
</dbReference>